<keyword evidence="1" id="KW-0479">Metal-binding</keyword>
<dbReference type="SMART" id="SM00355">
    <property type="entry name" value="ZnF_C2H2"/>
    <property type="match status" value="2"/>
</dbReference>
<dbReference type="AlphaFoldDB" id="A0A8C4Q5L0"/>
<evidence type="ECO:0000259" key="8">
    <source>
        <dbReference type="PROSITE" id="PS50157"/>
    </source>
</evidence>
<dbReference type="PROSITE" id="PS50157">
    <property type="entry name" value="ZINC_FINGER_C2H2_2"/>
    <property type="match status" value="2"/>
</dbReference>
<organism evidence="9 10">
    <name type="scientific">Eptatretus burgeri</name>
    <name type="common">Inshore hagfish</name>
    <dbReference type="NCBI Taxonomy" id="7764"/>
    <lineage>
        <taxon>Eukaryota</taxon>
        <taxon>Metazoa</taxon>
        <taxon>Chordata</taxon>
        <taxon>Craniata</taxon>
        <taxon>Vertebrata</taxon>
        <taxon>Cyclostomata</taxon>
        <taxon>Myxini</taxon>
        <taxon>Myxiniformes</taxon>
        <taxon>Myxinidae</taxon>
        <taxon>Eptatretinae</taxon>
        <taxon>Eptatretus</taxon>
    </lineage>
</organism>
<dbReference type="GO" id="GO:0000978">
    <property type="term" value="F:RNA polymerase II cis-regulatory region sequence-specific DNA binding"/>
    <property type="evidence" value="ECO:0007669"/>
    <property type="project" value="TreeGrafter"/>
</dbReference>
<dbReference type="InterPro" id="IPR036236">
    <property type="entry name" value="Znf_C2H2_sf"/>
</dbReference>
<name>A0A8C4Q5L0_EPTBU</name>
<evidence type="ECO:0000256" key="5">
    <source>
        <dbReference type="PROSITE-ProRule" id="PRU00042"/>
    </source>
</evidence>
<feature type="domain" description="C2H2-type" evidence="8">
    <location>
        <begin position="389"/>
        <end position="416"/>
    </location>
</feature>
<dbReference type="InterPro" id="IPR013087">
    <property type="entry name" value="Znf_C2H2_type"/>
</dbReference>
<dbReference type="InterPro" id="IPR011333">
    <property type="entry name" value="SKP1/BTB/POZ_sf"/>
</dbReference>
<reference evidence="9" key="2">
    <citation type="submission" date="2025-09" db="UniProtKB">
        <authorList>
            <consortium name="Ensembl"/>
        </authorList>
    </citation>
    <scope>IDENTIFICATION</scope>
</reference>
<evidence type="ECO:0000256" key="3">
    <source>
        <dbReference type="ARBA" id="ARBA00022771"/>
    </source>
</evidence>
<keyword evidence="10" id="KW-1185">Reference proteome</keyword>
<dbReference type="Pfam" id="PF00096">
    <property type="entry name" value="zf-C2H2"/>
    <property type="match status" value="1"/>
</dbReference>
<evidence type="ECO:0000256" key="6">
    <source>
        <dbReference type="SAM" id="MobiDB-lite"/>
    </source>
</evidence>
<dbReference type="PANTHER" id="PTHR46105:SF24">
    <property type="entry name" value="ZINC FINGER AND BTB DOMAIN CONTAINING 10"/>
    <property type="match status" value="1"/>
</dbReference>
<keyword evidence="2" id="KW-0677">Repeat</keyword>
<dbReference type="GO" id="GO:0000981">
    <property type="term" value="F:DNA-binding transcription factor activity, RNA polymerase II-specific"/>
    <property type="evidence" value="ECO:0007669"/>
    <property type="project" value="TreeGrafter"/>
</dbReference>
<dbReference type="PROSITE" id="PS00028">
    <property type="entry name" value="ZINC_FINGER_C2H2_1"/>
    <property type="match status" value="1"/>
</dbReference>
<dbReference type="Proteomes" id="UP000694388">
    <property type="component" value="Unplaced"/>
</dbReference>
<feature type="domain" description="C2H2-type" evidence="8">
    <location>
        <begin position="361"/>
        <end position="388"/>
    </location>
</feature>
<reference evidence="9" key="1">
    <citation type="submission" date="2025-08" db="UniProtKB">
        <authorList>
            <consortium name="Ensembl"/>
        </authorList>
    </citation>
    <scope>IDENTIFICATION</scope>
</reference>
<evidence type="ECO:0000256" key="4">
    <source>
        <dbReference type="ARBA" id="ARBA00022833"/>
    </source>
</evidence>
<dbReference type="SUPFAM" id="SSF57667">
    <property type="entry name" value="beta-beta-alpha zinc fingers"/>
    <property type="match status" value="1"/>
</dbReference>
<evidence type="ECO:0000259" key="7">
    <source>
        <dbReference type="PROSITE" id="PS50097"/>
    </source>
</evidence>
<feature type="region of interest" description="Disordered" evidence="6">
    <location>
        <begin position="453"/>
        <end position="476"/>
    </location>
</feature>
<proteinExistence type="predicted"/>
<keyword evidence="3 5" id="KW-0863">Zinc-finger</keyword>
<dbReference type="SUPFAM" id="SSF54695">
    <property type="entry name" value="POZ domain"/>
    <property type="match status" value="1"/>
</dbReference>
<sequence>MAMADSEKDEVLHLRRLAAQLSWQRSHGLHCDCHVIVQGHIFKAHRNVLFAGSRHIRSLLLEQNERSTDVTVVHLDIVTATAFSLILDYIYLGRVALSVSNMIEVMSAASYLQMMELVRLCDSFIRTSFKDVIPPMMWDGSDSVDGRNDQIEVKVETESPPNSSVEMTPPHHPPPTVPYERKRLMSTRPACQRRPRKAPAPTSISSCTAPWKLEVMSGPGNDLPYDPGRMYVDPPLTWEGKAETSLIDPSGSYNMVQRGLHFAQYAQGFEDNIGVTNNGDAEDASEREVAADKAVAEGVEGNGSTAPVESRMAGERLCAEQDAGNGESTSSQEMHFTYSIIPASEVIGMDERKKEGVRSLLQCSVCNFVAVRRYKMVRHIRTHTGERPFPCDTCHKRFIRREHLQRHMLVHTRQHSFVCRRCGQLFALSSSVGIHFGTRRYGVCVKCAGTNEGDEGGDEDNKQNTQHSEETEDITS</sequence>
<evidence type="ECO:0000313" key="9">
    <source>
        <dbReference type="Ensembl" id="ENSEBUP00000010366.1"/>
    </source>
</evidence>
<feature type="domain" description="BTB" evidence="7">
    <location>
        <begin position="31"/>
        <end position="99"/>
    </location>
</feature>
<dbReference type="OMA" id="MEPQDRD"/>
<dbReference type="Gene3D" id="3.30.160.60">
    <property type="entry name" value="Classic Zinc Finger"/>
    <property type="match status" value="2"/>
</dbReference>
<dbReference type="GO" id="GO:0008270">
    <property type="term" value="F:zinc ion binding"/>
    <property type="evidence" value="ECO:0007669"/>
    <property type="project" value="UniProtKB-KW"/>
</dbReference>
<dbReference type="Pfam" id="PF00651">
    <property type="entry name" value="BTB"/>
    <property type="match status" value="1"/>
</dbReference>
<dbReference type="InterPro" id="IPR050457">
    <property type="entry name" value="ZnFinger_BTB_dom_contain"/>
</dbReference>
<dbReference type="Ensembl" id="ENSEBUT00000010912.1">
    <property type="protein sequence ID" value="ENSEBUP00000010366.1"/>
    <property type="gene ID" value="ENSEBUG00000006676.1"/>
</dbReference>
<evidence type="ECO:0000313" key="10">
    <source>
        <dbReference type="Proteomes" id="UP000694388"/>
    </source>
</evidence>
<evidence type="ECO:0000256" key="1">
    <source>
        <dbReference type="ARBA" id="ARBA00022723"/>
    </source>
</evidence>
<dbReference type="PANTHER" id="PTHR46105">
    <property type="entry name" value="AGAP004733-PA"/>
    <property type="match status" value="1"/>
</dbReference>
<dbReference type="FunFam" id="3.30.160.60:FF:000100">
    <property type="entry name" value="Zinc finger 45-like"/>
    <property type="match status" value="1"/>
</dbReference>
<feature type="region of interest" description="Disordered" evidence="6">
    <location>
        <begin position="157"/>
        <end position="180"/>
    </location>
</feature>
<accession>A0A8C4Q5L0</accession>
<protein>
    <submittedName>
        <fullName evidence="9">Zinc finger and BTB domain containing 46</fullName>
    </submittedName>
</protein>
<evidence type="ECO:0000256" key="2">
    <source>
        <dbReference type="ARBA" id="ARBA00022737"/>
    </source>
</evidence>
<keyword evidence="4" id="KW-0862">Zinc</keyword>
<dbReference type="GeneTree" id="ENSGT00940000158060"/>
<dbReference type="PROSITE" id="PS50097">
    <property type="entry name" value="BTB"/>
    <property type="match status" value="1"/>
</dbReference>
<dbReference type="SMART" id="SM00225">
    <property type="entry name" value="BTB"/>
    <property type="match status" value="1"/>
</dbReference>
<dbReference type="InterPro" id="IPR000210">
    <property type="entry name" value="BTB/POZ_dom"/>
</dbReference>
<dbReference type="Gene3D" id="3.30.710.10">
    <property type="entry name" value="Potassium Channel Kv1.1, Chain A"/>
    <property type="match status" value="1"/>
</dbReference>